<evidence type="ECO:0000259" key="8">
    <source>
        <dbReference type="PROSITE" id="PS51775"/>
    </source>
</evidence>
<feature type="region of interest" description="Disordered" evidence="6">
    <location>
        <begin position="276"/>
        <end position="317"/>
    </location>
</feature>
<evidence type="ECO:0000256" key="2">
    <source>
        <dbReference type="ARBA" id="ARBA00022692"/>
    </source>
</evidence>
<dbReference type="GO" id="GO:0080115">
    <property type="term" value="F:myosin XI tail binding"/>
    <property type="evidence" value="ECO:0007669"/>
    <property type="project" value="UniProtKB-ARBA"/>
</dbReference>
<keyword evidence="3 7" id="KW-1133">Transmembrane helix</keyword>
<dbReference type="KEGG" id="egr:104446561"/>
<dbReference type="PANTHER" id="PTHR31422:SF0">
    <property type="entry name" value="MYOSIN-BINDING PROTEIN 7"/>
    <property type="match status" value="1"/>
</dbReference>
<keyword evidence="5" id="KW-0175">Coiled coil</keyword>
<evidence type="ECO:0000256" key="3">
    <source>
        <dbReference type="ARBA" id="ARBA00022989"/>
    </source>
</evidence>
<dbReference type="PANTHER" id="PTHR31422">
    <property type="entry name" value="BNAANNG28530D PROTEIN"/>
    <property type="match status" value="1"/>
</dbReference>
<reference evidence="9" key="1">
    <citation type="submission" date="2013-07" db="EMBL/GenBank/DDBJ databases">
        <title>The genome of Eucalyptus grandis.</title>
        <authorList>
            <person name="Schmutz J."/>
            <person name="Hayes R."/>
            <person name="Myburg A."/>
            <person name="Tuskan G."/>
            <person name="Grattapaglia D."/>
            <person name="Rokhsar D.S."/>
        </authorList>
    </citation>
    <scope>NUCLEOTIDE SEQUENCE</scope>
    <source>
        <tissue evidence="9">Leaf extractions</tissue>
    </source>
</reference>
<feature type="domain" description="GTD-binding" evidence="8">
    <location>
        <begin position="66"/>
        <end position="164"/>
    </location>
</feature>
<feature type="compositionally biased region" description="Basic and acidic residues" evidence="6">
    <location>
        <begin position="307"/>
        <end position="316"/>
    </location>
</feature>
<evidence type="ECO:0000256" key="1">
    <source>
        <dbReference type="ARBA" id="ARBA00004370"/>
    </source>
</evidence>
<comment type="subcellular location">
    <subcellularLocation>
        <location evidence="1">Membrane</location>
    </subcellularLocation>
</comment>
<dbReference type="GO" id="GO:0016020">
    <property type="term" value="C:membrane"/>
    <property type="evidence" value="ECO:0007669"/>
    <property type="project" value="UniProtKB-SubCell"/>
</dbReference>
<dbReference type="PROSITE" id="PS51775">
    <property type="entry name" value="GTD_BINDING"/>
    <property type="match status" value="1"/>
</dbReference>
<evidence type="ECO:0000256" key="6">
    <source>
        <dbReference type="SAM" id="MobiDB-lite"/>
    </source>
</evidence>
<feature type="coiled-coil region" evidence="5">
    <location>
        <begin position="395"/>
        <end position="422"/>
    </location>
</feature>
<accession>A0A059DI02</accession>
<feature type="transmembrane region" description="Helical" evidence="7">
    <location>
        <begin position="453"/>
        <end position="472"/>
    </location>
</feature>
<name>A0A059DI02_EUCGR</name>
<evidence type="ECO:0000313" key="9">
    <source>
        <dbReference type="EMBL" id="KCW90398.1"/>
    </source>
</evidence>
<organism evidence="9">
    <name type="scientific">Eucalyptus grandis</name>
    <name type="common">Flooded gum</name>
    <dbReference type="NCBI Taxonomy" id="71139"/>
    <lineage>
        <taxon>Eukaryota</taxon>
        <taxon>Viridiplantae</taxon>
        <taxon>Streptophyta</taxon>
        <taxon>Embryophyta</taxon>
        <taxon>Tracheophyta</taxon>
        <taxon>Spermatophyta</taxon>
        <taxon>Magnoliopsida</taxon>
        <taxon>eudicotyledons</taxon>
        <taxon>Gunneridae</taxon>
        <taxon>Pentapetalae</taxon>
        <taxon>rosids</taxon>
        <taxon>malvids</taxon>
        <taxon>Myrtales</taxon>
        <taxon>Myrtaceae</taxon>
        <taxon>Myrtoideae</taxon>
        <taxon>Eucalypteae</taxon>
        <taxon>Eucalyptus</taxon>
    </lineage>
</organism>
<dbReference type="Pfam" id="PF04576">
    <property type="entry name" value="Zein-binding"/>
    <property type="match status" value="1"/>
</dbReference>
<keyword evidence="2 7" id="KW-0812">Transmembrane</keyword>
<protein>
    <recommendedName>
        <fullName evidence="8">GTD-binding domain-containing protein</fullName>
    </recommendedName>
</protein>
<proteinExistence type="predicted"/>
<evidence type="ECO:0000256" key="4">
    <source>
        <dbReference type="ARBA" id="ARBA00023136"/>
    </source>
</evidence>
<dbReference type="InterPro" id="IPR007656">
    <property type="entry name" value="GTD-bd"/>
</dbReference>
<dbReference type="eggNOG" id="ENOG502R5YD">
    <property type="taxonomic scope" value="Eukaryota"/>
</dbReference>
<feature type="coiled-coil region" evidence="5">
    <location>
        <begin position="68"/>
        <end position="130"/>
    </location>
</feature>
<dbReference type="FunCoup" id="A0A059DI02">
    <property type="interactions" value="2065"/>
</dbReference>
<dbReference type="Gramene" id="KCW90398">
    <property type="protein sequence ID" value="KCW90398"/>
    <property type="gene ID" value="EUGRSUZ_A02540"/>
</dbReference>
<dbReference type="STRING" id="71139.A0A059DI02"/>
<gene>
    <name evidence="9" type="ORF">EUGRSUZ_A02540</name>
</gene>
<dbReference type="InParanoid" id="A0A059DI02"/>
<dbReference type="EMBL" id="KK198753">
    <property type="protein sequence ID" value="KCW90398.1"/>
    <property type="molecule type" value="Genomic_DNA"/>
</dbReference>
<keyword evidence="4 7" id="KW-0472">Membrane</keyword>
<sequence length="513" mass="58797">MESQAIVPLSDLAQCCSCGCTCSSLGTSSETWLRSVKRKYDEYEDGNRFFVPGLEITSVARVQAENEIIALREMVTNQQQVIEELSTELDEERNASSSAANEAMSMILRLQREKAEIQMEARQFKRFAEEKMGHDQQEMTALEELLYKREQAIQSLTCEVQAYKHRMMSYGLTEAEADGEKSRGYSRSQSMLENFDGQSEYPPYDYPPLRCNLNENYGPLEGENDSTDIEKYPFGETPRGPENLRDLEYRIRRMERSTSNDQLDGDLPDAKNTAEKVMVGQSPRRPRHLRRFSNDSSSSFLGMGRDNGNELAKDSPRPNISIKRMEYISRKDDYSNLRTLDQTSEPGDDMSDRIYTIDSVHNGTTEPKPVVGICDDYMTTPRESMNRTDFGDPDIMKLYMRLQALEADRESMRQAIISMRTDKAQLVLLKEIAQHLCKEMSPERRMPVVKPSVLGSFSFMSIFKWIASFVFWRRKARRSKYMFGLSASNIGLLLALDKSPQIRQGRCLTSTQV</sequence>
<dbReference type="OrthoDB" id="1060521at2759"/>
<evidence type="ECO:0000256" key="5">
    <source>
        <dbReference type="SAM" id="Coils"/>
    </source>
</evidence>
<evidence type="ECO:0000256" key="7">
    <source>
        <dbReference type="SAM" id="Phobius"/>
    </source>
</evidence>
<dbReference type="AlphaFoldDB" id="A0A059DI02"/>
<dbReference type="OMA" id="VVRCCDC"/>